<comment type="caution">
    <text evidence="8">The sequence shown here is derived from an EMBL/GenBank/DDBJ whole genome shotgun (WGS) entry which is preliminary data.</text>
</comment>
<keyword evidence="5" id="KW-0627">Porphyrin biosynthesis</keyword>
<evidence type="ECO:0000256" key="3">
    <source>
        <dbReference type="ARBA" id="ARBA00023002"/>
    </source>
</evidence>
<dbReference type="EMBL" id="QOQW01000004">
    <property type="protein sequence ID" value="RCK80796.1"/>
    <property type="molecule type" value="Genomic_DNA"/>
</dbReference>
<keyword evidence="3" id="KW-0560">Oxidoreductase</keyword>
<dbReference type="GO" id="GO:0004325">
    <property type="term" value="F:ferrochelatase activity"/>
    <property type="evidence" value="ECO:0007669"/>
    <property type="project" value="InterPro"/>
</dbReference>
<dbReference type="InterPro" id="IPR019478">
    <property type="entry name" value="Sirohaem_synthase_dimer_dom"/>
</dbReference>
<evidence type="ECO:0000256" key="4">
    <source>
        <dbReference type="ARBA" id="ARBA00023027"/>
    </source>
</evidence>
<name>A0A367ZRY0_9BACT</name>
<dbReference type="Gene3D" id="3.40.50.720">
    <property type="entry name" value="NAD(P)-binding Rossmann-like Domain"/>
    <property type="match status" value="1"/>
</dbReference>
<dbReference type="EC" id="1.3.1.76" evidence="2"/>
<protein>
    <recommendedName>
        <fullName evidence="2">precorrin-2 dehydrogenase</fullName>
        <ecNumber evidence="2">1.3.1.76</ecNumber>
    </recommendedName>
</protein>
<dbReference type="Pfam" id="PF10414">
    <property type="entry name" value="CysG_dimeriser"/>
    <property type="match status" value="1"/>
</dbReference>
<feature type="domain" description="Sirohaem synthase dimerisation" evidence="7">
    <location>
        <begin position="149"/>
        <end position="203"/>
    </location>
</feature>
<dbReference type="PANTHER" id="PTHR35330">
    <property type="entry name" value="SIROHEME BIOSYNTHESIS PROTEIN MET8"/>
    <property type="match status" value="1"/>
</dbReference>
<dbReference type="Gene3D" id="1.10.8.210">
    <property type="entry name" value="Sirohaem synthase, dimerisation domain"/>
    <property type="match status" value="1"/>
</dbReference>
<dbReference type="Proteomes" id="UP000252355">
    <property type="component" value="Unassembled WGS sequence"/>
</dbReference>
<evidence type="ECO:0000256" key="2">
    <source>
        <dbReference type="ARBA" id="ARBA00012400"/>
    </source>
</evidence>
<accession>A0A367ZRY0</accession>
<comment type="catalytic activity">
    <reaction evidence="6">
        <text>precorrin-2 + NAD(+) = sirohydrochlorin + NADH + 2 H(+)</text>
        <dbReference type="Rhea" id="RHEA:15613"/>
        <dbReference type="ChEBI" id="CHEBI:15378"/>
        <dbReference type="ChEBI" id="CHEBI:57540"/>
        <dbReference type="ChEBI" id="CHEBI:57945"/>
        <dbReference type="ChEBI" id="CHEBI:58351"/>
        <dbReference type="ChEBI" id="CHEBI:58827"/>
        <dbReference type="EC" id="1.3.1.76"/>
    </reaction>
</comment>
<dbReference type="AlphaFoldDB" id="A0A367ZRY0"/>
<organism evidence="8 9">
    <name type="scientific">Candidatus Ozemobacter sibiricus</name>
    <dbReference type="NCBI Taxonomy" id="2268124"/>
    <lineage>
        <taxon>Bacteria</taxon>
        <taxon>Candidatus Ozemobacteria</taxon>
        <taxon>Candidatus Ozemobacterales</taxon>
        <taxon>Candidatus Ozemobacteraceae</taxon>
        <taxon>Candidatus Ozemobacter</taxon>
    </lineage>
</organism>
<evidence type="ECO:0000313" key="8">
    <source>
        <dbReference type="EMBL" id="RCK80796.1"/>
    </source>
</evidence>
<evidence type="ECO:0000313" key="9">
    <source>
        <dbReference type="Proteomes" id="UP000252355"/>
    </source>
</evidence>
<dbReference type="GO" id="GO:0043115">
    <property type="term" value="F:precorrin-2 dehydrogenase activity"/>
    <property type="evidence" value="ECO:0007669"/>
    <property type="project" value="UniProtKB-EC"/>
</dbReference>
<proteinExistence type="predicted"/>
<reference evidence="8 9" key="1">
    <citation type="submission" date="2018-05" db="EMBL/GenBank/DDBJ databases">
        <title>A metagenomic window into the 2 km-deep terrestrial subsurface aquifer revealed taxonomically and functionally diverse microbial community comprising novel uncultured bacterial lineages.</title>
        <authorList>
            <person name="Kadnikov V.V."/>
            <person name="Mardanov A.V."/>
            <person name="Beletsky A.V."/>
            <person name="Banks D."/>
            <person name="Pimenov N.V."/>
            <person name="Frank Y.A."/>
            <person name="Karnachuk O.V."/>
            <person name="Ravin N.V."/>
        </authorList>
    </citation>
    <scope>NUCLEOTIDE SEQUENCE [LARGE SCALE GENOMIC DNA]</scope>
    <source>
        <strain evidence="8">BY5</strain>
    </source>
</reference>
<dbReference type="InterPro" id="IPR006367">
    <property type="entry name" value="Sirohaem_synthase_N"/>
</dbReference>
<dbReference type="InterPro" id="IPR036291">
    <property type="entry name" value="NAD(P)-bd_dom_sf"/>
</dbReference>
<dbReference type="InterPro" id="IPR037115">
    <property type="entry name" value="Sirohaem_synt_dimer_dom_sf"/>
</dbReference>
<dbReference type="GO" id="GO:0019354">
    <property type="term" value="P:siroheme biosynthetic process"/>
    <property type="evidence" value="ECO:0007669"/>
    <property type="project" value="UniProtKB-UniPathway"/>
</dbReference>
<dbReference type="NCBIfam" id="TIGR01470">
    <property type="entry name" value="cysG_Nterm"/>
    <property type="match status" value="1"/>
</dbReference>
<dbReference type="SUPFAM" id="SSF51735">
    <property type="entry name" value="NAD(P)-binding Rossmann-fold domains"/>
    <property type="match status" value="1"/>
</dbReference>
<evidence type="ECO:0000256" key="5">
    <source>
        <dbReference type="ARBA" id="ARBA00023244"/>
    </source>
</evidence>
<dbReference type="PANTHER" id="PTHR35330:SF1">
    <property type="entry name" value="SIROHEME BIOSYNTHESIS PROTEIN MET8"/>
    <property type="match status" value="1"/>
</dbReference>
<sequence>MDYLPVFLNLRGRLVLIVGGGEVALRKARLLHEAGARLRVVAPRIAPEFTDLTADLHRRPAQVDDLAPDVDLVVLATDAPKVQAALQAAARARRIWCNRCDEPAASDVVTGSVCDRSPILAGVISSGCPGLSRLLAARFDAVISPVIVDLARLLVELRPRVKAHFPTPAARAAFWRRWTTEAVIARLEREGLATIRQELEKELASPHDRNDL</sequence>
<dbReference type="UniPathway" id="UPA00262">
    <property type="reaction ID" value="UER00222"/>
</dbReference>
<dbReference type="InterPro" id="IPR028161">
    <property type="entry name" value="Met8-like"/>
</dbReference>
<comment type="pathway">
    <text evidence="1">Porphyrin-containing compound metabolism; siroheme biosynthesis; sirohydrochlorin from precorrin-2: step 1/1.</text>
</comment>
<evidence type="ECO:0000256" key="6">
    <source>
        <dbReference type="ARBA" id="ARBA00047561"/>
    </source>
</evidence>
<gene>
    <name evidence="8" type="ORF">OZSIB_2684</name>
</gene>
<dbReference type="Pfam" id="PF13241">
    <property type="entry name" value="NAD_binding_7"/>
    <property type="match status" value="1"/>
</dbReference>
<evidence type="ECO:0000256" key="1">
    <source>
        <dbReference type="ARBA" id="ARBA00005010"/>
    </source>
</evidence>
<dbReference type="SUPFAM" id="SSF75615">
    <property type="entry name" value="Siroheme synthase middle domains-like"/>
    <property type="match status" value="1"/>
</dbReference>
<keyword evidence="4" id="KW-0520">NAD</keyword>
<evidence type="ECO:0000259" key="7">
    <source>
        <dbReference type="Pfam" id="PF10414"/>
    </source>
</evidence>